<accession>A0AAD3H826</accession>
<name>A0AAD3H826_9STRA</name>
<dbReference type="GO" id="GO:0003735">
    <property type="term" value="F:structural constituent of ribosome"/>
    <property type="evidence" value="ECO:0007669"/>
    <property type="project" value="InterPro"/>
</dbReference>
<proteinExistence type="inferred from homology"/>
<dbReference type="InterPro" id="IPR005290">
    <property type="entry name" value="Ribosomal_uS15_bac-type"/>
</dbReference>
<dbReference type="InterPro" id="IPR000589">
    <property type="entry name" value="Ribosomal_uS15"/>
</dbReference>
<sequence>MSLVNALNRSFHQLSVKAAASQGLLSSNSSTTQQIRTKITNTKKRRLLKKQKAEQTTFVKPPPTNHIPKEKSVIINPTASRTSLAQKPEHERLSNLLSSRSSQLSQEAPPLRYNFTNLAEEMSPKLRKLFDLTNGSSSELAKAQKSRAMQLFESRPGDTGSSAVQIMALTSRIQQMQKHVATHRKDYSGKRGLDAMYVKRRKMLDYLERKDYDTYNTVVKALGLVR</sequence>
<keyword evidence="7" id="KW-1185">Reference proteome</keyword>
<evidence type="ECO:0000313" key="7">
    <source>
        <dbReference type="Proteomes" id="UP001054902"/>
    </source>
</evidence>
<dbReference type="GO" id="GO:0005840">
    <property type="term" value="C:ribosome"/>
    <property type="evidence" value="ECO:0007669"/>
    <property type="project" value="UniProtKB-KW"/>
</dbReference>
<dbReference type="NCBIfam" id="TIGR00952">
    <property type="entry name" value="S15_bact"/>
    <property type="match status" value="1"/>
</dbReference>
<dbReference type="Proteomes" id="UP001054902">
    <property type="component" value="Unassembled WGS sequence"/>
</dbReference>
<keyword evidence="2 4" id="KW-0689">Ribosomal protein</keyword>
<organism evidence="6 7">
    <name type="scientific">Chaetoceros tenuissimus</name>
    <dbReference type="NCBI Taxonomy" id="426638"/>
    <lineage>
        <taxon>Eukaryota</taxon>
        <taxon>Sar</taxon>
        <taxon>Stramenopiles</taxon>
        <taxon>Ochrophyta</taxon>
        <taxon>Bacillariophyta</taxon>
        <taxon>Coscinodiscophyceae</taxon>
        <taxon>Chaetocerotophycidae</taxon>
        <taxon>Chaetocerotales</taxon>
        <taxon>Chaetocerotaceae</taxon>
        <taxon>Chaetoceros</taxon>
    </lineage>
</organism>
<evidence type="ECO:0000256" key="3">
    <source>
        <dbReference type="ARBA" id="ARBA00023274"/>
    </source>
</evidence>
<dbReference type="CDD" id="cd00353">
    <property type="entry name" value="Ribosomal_S15p_S13e"/>
    <property type="match status" value="1"/>
</dbReference>
<feature type="compositionally biased region" description="Polar residues" evidence="5">
    <location>
        <begin position="75"/>
        <end position="85"/>
    </location>
</feature>
<dbReference type="GO" id="GO:0006412">
    <property type="term" value="P:translation"/>
    <property type="evidence" value="ECO:0007669"/>
    <property type="project" value="InterPro"/>
</dbReference>
<dbReference type="AlphaFoldDB" id="A0AAD3H826"/>
<evidence type="ECO:0000256" key="5">
    <source>
        <dbReference type="SAM" id="MobiDB-lite"/>
    </source>
</evidence>
<dbReference type="SMART" id="SM01387">
    <property type="entry name" value="Ribosomal_S15"/>
    <property type="match status" value="1"/>
</dbReference>
<dbReference type="EMBL" id="BLLK01000047">
    <property type="protein sequence ID" value="GFH53389.1"/>
    <property type="molecule type" value="Genomic_DNA"/>
</dbReference>
<evidence type="ECO:0000256" key="2">
    <source>
        <dbReference type="ARBA" id="ARBA00022980"/>
    </source>
</evidence>
<dbReference type="SUPFAM" id="SSF47060">
    <property type="entry name" value="S15/NS1 RNA-binding domain"/>
    <property type="match status" value="1"/>
</dbReference>
<dbReference type="PANTHER" id="PTHR23321">
    <property type="entry name" value="RIBOSOMAL PROTEIN S15, BACTERIAL AND ORGANELLAR"/>
    <property type="match status" value="1"/>
</dbReference>
<evidence type="ECO:0000256" key="1">
    <source>
        <dbReference type="ARBA" id="ARBA00008434"/>
    </source>
</evidence>
<reference evidence="6 7" key="1">
    <citation type="journal article" date="2021" name="Sci. Rep.">
        <title>The genome of the diatom Chaetoceros tenuissimus carries an ancient integrated fragment of an extant virus.</title>
        <authorList>
            <person name="Hongo Y."/>
            <person name="Kimura K."/>
            <person name="Takaki Y."/>
            <person name="Yoshida Y."/>
            <person name="Baba S."/>
            <person name="Kobayashi G."/>
            <person name="Nagasaki K."/>
            <person name="Hano T."/>
            <person name="Tomaru Y."/>
        </authorList>
    </citation>
    <scope>NUCLEOTIDE SEQUENCE [LARGE SCALE GENOMIC DNA]</scope>
    <source>
        <strain evidence="6 7">NIES-3715</strain>
    </source>
</reference>
<evidence type="ECO:0000313" key="6">
    <source>
        <dbReference type="EMBL" id="GFH53389.1"/>
    </source>
</evidence>
<gene>
    <name evidence="6" type="ORF">CTEN210_09865</name>
</gene>
<dbReference type="GO" id="GO:1990904">
    <property type="term" value="C:ribonucleoprotein complex"/>
    <property type="evidence" value="ECO:0007669"/>
    <property type="project" value="UniProtKB-KW"/>
</dbReference>
<protein>
    <submittedName>
        <fullName evidence="6">Small subunit ribosomal protein S15</fullName>
    </submittedName>
</protein>
<comment type="similarity">
    <text evidence="1 4">Belongs to the universal ribosomal protein uS15 family.</text>
</comment>
<comment type="caution">
    <text evidence="6">The sequence shown here is derived from an EMBL/GenBank/DDBJ whole genome shotgun (WGS) entry which is preliminary data.</text>
</comment>
<dbReference type="InterPro" id="IPR009068">
    <property type="entry name" value="uS15_NS1_RNA-bd_sf"/>
</dbReference>
<feature type="region of interest" description="Disordered" evidence="5">
    <location>
        <begin position="50"/>
        <end position="93"/>
    </location>
</feature>
<evidence type="ECO:0000256" key="4">
    <source>
        <dbReference type="RuleBase" id="RU003919"/>
    </source>
</evidence>
<dbReference type="Gene3D" id="1.10.287.10">
    <property type="entry name" value="S15/NS1, RNA-binding"/>
    <property type="match status" value="1"/>
</dbReference>
<keyword evidence="3 4" id="KW-0687">Ribonucleoprotein</keyword>
<dbReference type="Pfam" id="PF00312">
    <property type="entry name" value="Ribosomal_S15"/>
    <property type="match status" value="1"/>
</dbReference>
<dbReference type="PANTHER" id="PTHR23321:SF26">
    <property type="entry name" value="SMALL RIBOSOMAL SUBUNIT PROTEIN US15M"/>
    <property type="match status" value="1"/>
</dbReference>
<dbReference type="PROSITE" id="PS00362">
    <property type="entry name" value="RIBOSOMAL_S15"/>
    <property type="match status" value="1"/>
</dbReference>
<dbReference type="HAMAP" id="MF_01343_B">
    <property type="entry name" value="Ribosomal_uS15_B"/>
    <property type="match status" value="1"/>
</dbReference>
<dbReference type="GO" id="GO:0005737">
    <property type="term" value="C:cytoplasm"/>
    <property type="evidence" value="ECO:0007669"/>
    <property type="project" value="UniProtKB-ARBA"/>
</dbReference>